<feature type="transmembrane region" description="Helical" evidence="1">
    <location>
        <begin position="137"/>
        <end position="157"/>
    </location>
</feature>
<name>A0ABS2K6C0_9GAMM</name>
<evidence type="ECO:0000313" key="3">
    <source>
        <dbReference type="EMBL" id="MBM7126750.1"/>
    </source>
</evidence>
<feature type="domain" description="MHYT" evidence="2">
    <location>
        <begin position="5"/>
        <end position="197"/>
    </location>
</feature>
<gene>
    <name evidence="3" type="ORF">ISP19_15330</name>
</gene>
<accession>A0ABS2K6C0</accession>
<dbReference type="PANTHER" id="PTHR35152:SF1">
    <property type="entry name" value="DOMAIN SIGNALLING PROTEIN, PUTATIVE (AFU_ORTHOLOGUE AFUA_5G11310)-RELATED"/>
    <property type="match status" value="1"/>
</dbReference>
<feature type="transmembrane region" description="Helical" evidence="1">
    <location>
        <begin position="40"/>
        <end position="66"/>
    </location>
</feature>
<sequence>MDKHYDIALVAYSFVIASLTGYCGIEMTSRVRRAVEDKRLWIIAAAFAFGTGVWGMHFMGMVALVLPVPVTFNAWLTFASWVVAVLVSGIGFYVIRNGVRIGSWLVASALMAAGVCLMHYGGMYAMQMGDGLTYRPLLFWISVAIAFGASAAALLIMTWLRDSERWPGVLARIGAALVMGLAVTGMHYTGMAAAMFAPGAYCSPTNGLNEAWMILGLVIAATAVVSLSQWAALLR</sequence>
<feature type="transmembrane region" description="Helical" evidence="1">
    <location>
        <begin position="102"/>
        <end position="125"/>
    </location>
</feature>
<keyword evidence="1" id="KW-1133">Transmembrane helix</keyword>
<keyword evidence="4" id="KW-1185">Reference proteome</keyword>
<feature type="transmembrane region" description="Helical" evidence="1">
    <location>
        <begin position="72"/>
        <end position="95"/>
    </location>
</feature>
<dbReference type="RefSeq" id="WP_204683273.1">
    <property type="nucleotide sequence ID" value="NZ_BSNR01000004.1"/>
</dbReference>
<dbReference type="PROSITE" id="PS50924">
    <property type="entry name" value="MHYT"/>
    <property type="match status" value="1"/>
</dbReference>
<feature type="transmembrane region" description="Helical" evidence="1">
    <location>
        <begin position="6"/>
        <end position="28"/>
    </location>
</feature>
<feature type="transmembrane region" description="Helical" evidence="1">
    <location>
        <begin position="211"/>
        <end position="234"/>
    </location>
</feature>
<evidence type="ECO:0000256" key="1">
    <source>
        <dbReference type="PROSITE-ProRule" id="PRU00244"/>
    </source>
</evidence>
<comment type="caution">
    <text evidence="3">The sequence shown here is derived from an EMBL/GenBank/DDBJ whole genome shotgun (WGS) entry which is preliminary data.</text>
</comment>
<keyword evidence="1" id="KW-0812">Transmembrane</keyword>
<evidence type="ECO:0000259" key="2">
    <source>
        <dbReference type="PROSITE" id="PS50924"/>
    </source>
</evidence>
<evidence type="ECO:0000313" key="4">
    <source>
        <dbReference type="Proteomes" id="UP001430149"/>
    </source>
</evidence>
<dbReference type="Proteomes" id="UP001430149">
    <property type="component" value="Unassembled WGS sequence"/>
</dbReference>
<proteinExistence type="predicted"/>
<dbReference type="PANTHER" id="PTHR35152">
    <property type="entry name" value="DOMAIN SIGNALLING PROTEIN, PUTATIVE (AFU_ORTHOLOGUE AFUA_5G11310)-RELATED"/>
    <property type="match status" value="1"/>
</dbReference>
<dbReference type="EMBL" id="JADIKE010000037">
    <property type="protein sequence ID" value="MBM7126750.1"/>
    <property type="molecule type" value="Genomic_DNA"/>
</dbReference>
<dbReference type="Pfam" id="PF03707">
    <property type="entry name" value="MHYT"/>
    <property type="match status" value="2"/>
</dbReference>
<dbReference type="InterPro" id="IPR005330">
    <property type="entry name" value="MHYT_dom"/>
</dbReference>
<reference evidence="3" key="1">
    <citation type="submission" date="2020-10" db="EMBL/GenBank/DDBJ databases">
        <title>Phylogeny of dyella-like bacteria.</title>
        <authorList>
            <person name="Fu J."/>
        </authorList>
    </citation>
    <scope>NUCLEOTIDE SEQUENCE</scope>
    <source>
        <strain evidence="3">DHOC52</strain>
    </source>
</reference>
<organism evidence="3 4">
    <name type="scientific">Dyella flava</name>
    <dbReference type="NCBI Taxonomy" id="1920170"/>
    <lineage>
        <taxon>Bacteria</taxon>
        <taxon>Pseudomonadati</taxon>
        <taxon>Pseudomonadota</taxon>
        <taxon>Gammaproteobacteria</taxon>
        <taxon>Lysobacterales</taxon>
        <taxon>Rhodanobacteraceae</taxon>
        <taxon>Dyella</taxon>
    </lineage>
</organism>
<protein>
    <recommendedName>
        <fullName evidence="2">MHYT domain-containing protein</fullName>
    </recommendedName>
</protein>
<feature type="transmembrane region" description="Helical" evidence="1">
    <location>
        <begin position="169"/>
        <end position="191"/>
    </location>
</feature>
<keyword evidence="1" id="KW-0472">Membrane</keyword>